<gene>
    <name evidence="1" type="ORF">AN484_25735</name>
</gene>
<sequence length="68" mass="7833">MGGYLQKKFVPRSIPQRGTIFEFEYLGEFETKIEKILGSVPGAQVELIHEKNQRSKILWYCPFKGTVA</sequence>
<proteinExistence type="predicted"/>
<dbReference type="AlphaFoldDB" id="A0A1B7WGZ5"/>
<evidence type="ECO:0000313" key="2">
    <source>
        <dbReference type="Proteomes" id="UP000092093"/>
    </source>
</evidence>
<name>A0A1B7WGZ5_APHFL</name>
<evidence type="ECO:0000313" key="1">
    <source>
        <dbReference type="EMBL" id="OBQ36355.1"/>
    </source>
</evidence>
<protein>
    <submittedName>
        <fullName evidence="1">Uncharacterized protein</fullName>
    </submittedName>
</protein>
<organism evidence="1 2">
    <name type="scientific">Aphanizomenon flos-aquae WA102</name>
    <dbReference type="NCBI Taxonomy" id="1710896"/>
    <lineage>
        <taxon>Bacteria</taxon>
        <taxon>Bacillati</taxon>
        <taxon>Cyanobacteriota</taxon>
        <taxon>Cyanophyceae</taxon>
        <taxon>Nostocales</taxon>
        <taxon>Aphanizomenonaceae</taxon>
        <taxon>Aphanizomenon</taxon>
    </lineage>
</organism>
<reference evidence="1 2" key="1">
    <citation type="submission" date="2015-09" db="EMBL/GenBank/DDBJ databases">
        <title>Aphanizomenon flos-aquae WA102.</title>
        <authorList>
            <person name="Driscoll C."/>
        </authorList>
    </citation>
    <scope>NUCLEOTIDE SEQUENCE [LARGE SCALE GENOMIC DNA]</scope>
    <source>
        <strain evidence="1">WA102</strain>
    </source>
</reference>
<accession>A0A1B7WGZ5</accession>
<dbReference type="Proteomes" id="UP000092093">
    <property type="component" value="Unassembled WGS sequence"/>
</dbReference>
<comment type="caution">
    <text evidence="1">The sequence shown here is derived from an EMBL/GenBank/DDBJ whole genome shotgun (WGS) entry which is preliminary data.</text>
</comment>
<dbReference type="EMBL" id="LJOW01000317">
    <property type="protein sequence ID" value="OBQ36355.1"/>
    <property type="molecule type" value="Genomic_DNA"/>
</dbReference>